<evidence type="ECO:0000256" key="5">
    <source>
        <dbReference type="ARBA" id="ARBA00023012"/>
    </source>
</evidence>
<keyword evidence="9" id="KW-1185">Reference proteome</keyword>
<gene>
    <name evidence="8" type="ORF">DXZ20_03965</name>
</gene>
<dbReference type="GO" id="GO:0004673">
    <property type="term" value="F:protein histidine kinase activity"/>
    <property type="evidence" value="ECO:0007669"/>
    <property type="project" value="UniProtKB-EC"/>
</dbReference>
<keyword evidence="4" id="KW-0418">Kinase</keyword>
<name>A0A6M0RF47_9CYAN</name>
<dbReference type="InterPro" id="IPR050482">
    <property type="entry name" value="Sensor_HK_TwoCompSys"/>
</dbReference>
<dbReference type="Pfam" id="PF02518">
    <property type="entry name" value="HATPase_c"/>
    <property type="match status" value="1"/>
</dbReference>
<dbReference type="InterPro" id="IPR003594">
    <property type="entry name" value="HATPase_dom"/>
</dbReference>
<evidence type="ECO:0000256" key="6">
    <source>
        <dbReference type="SAM" id="Phobius"/>
    </source>
</evidence>
<evidence type="ECO:0000259" key="7">
    <source>
        <dbReference type="SMART" id="SM01080"/>
    </source>
</evidence>
<keyword evidence="3" id="KW-0808">Transferase</keyword>
<dbReference type="SUPFAM" id="SSF55874">
    <property type="entry name" value="ATPase domain of HSP90 chaperone/DNA topoisomerase II/histidine kinase"/>
    <property type="match status" value="1"/>
</dbReference>
<dbReference type="InterPro" id="IPR036890">
    <property type="entry name" value="HATPase_C_sf"/>
</dbReference>
<reference evidence="8 9" key="1">
    <citation type="journal article" date="2020" name="Microb. Ecol.">
        <title>Ecogenomics of the Marine Benthic Filamentous Cyanobacterium Adonisia.</title>
        <authorList>
            <person name="Walter J.M."/>
            <person name="Coutinho F.H."/>
            <person name="Leomil L."/>
            <person name="Hargreaves P.I."/>
            <person name="Campeao M.E."/>
            <person name="Vieira V.V."/>
            <person name="Silva B.S."/>
            <person name="Fistarol G.O."/>
            <person name="Salomon P.S."/>
            <person name="Sawabe T."/>
            <person name="Mino S."/>
            <person name="Hosokawa M."/>
            <person name="Miyashita H."/>
            <person name="Maruyama F."/>
            <person name="van Verk M.C."/>
            <person name="Dutilh B.E."/>
            <person name="Thompson C.C."/>
            <person name="Thompson F.L."/>
        </authorList>
    </citation>
    <scope>NUCLEOTIDE SEQUENCE [LARGE SCALE GENOMIC DNA]</scope>
    <source>
        <strain evidence="8 9">CCMR0081</strain>
    </source>
</reference>
<protein>
    <recommendedName>
        <fullName evidence="2">histidine kinase</fullName>
        <ecNumber evidence="2">2.7.13.3</ecNumber>
    </recommendedName>
</protein>
<dbReference type="Pfam" id="PF05226">
    <property type="entry name" value="CHASE2"/>
    <property type="match status" value="1"/>
</dbReference>
<keyword evidence="6" id="KW-0812">Transmembrane</keyword>
<evidence type="ECO:0000256" key="4">
    <source>
        <dbReference type="ARBA" id="ARBA00022777"/>
    </source>
</evidence>
<comment type="catalytic activity">
    <reaction evidence="1">
        <text>ATP + protein L-histidine = ADP + protein N-phospho-L-histidine.</text>
        <dbReference type="EC" id="2.7.13.3"/>
    </reaction>
</comment>
<keyword evidence="5" id="KW-0902">Two-component regulatory system</keyword>
<dbReference type="AlphaFoldDB" id="A0A6M0RF47"/>
<evidence type="ECO:0000313" key="8">
    <source>
        <dbReference type="EMBL" id="NEZ54858.1"/>
    </source>
</evidence>
<dbReference type="PANTHER" id="PTHR24421:SF10">
    <property type="entry name" value="NITRATE_NITRITE SENSOR PROTEIN NARQ"/>
    <property type="match status" value="1"/>
</dbReference>
<dbReference type="RefSeq" id="WP_163696522.1">
    <property type="nucleotide sequence ID" value="NZ_QXHD01000003.1"/>
</dbReference>
<dbReference type="EMBL" id="QXHD01000003">
    <property type="protein sequence ID" value="NEZ54858.1"/>
    <property type="molecule type" value="Genomic_DNA"/>
</dbReference>
<proteinExistence type="predicted"/>
<feature type="domain" description="CHASE2" evidence="7">
    <location>
        <begin position="33"/>
        <end position="335"/>
    </location>
</feature>
<feature type="transmembrane region" description="Helical" evidence="6">
    <location>
        <begin position="12"/>
        <end position="33"/>
    </location>
</feature>
<dbReference type="InterPro" id="IPR007890">
    <property type="entry name" value="CHASE2"/>
</dbReference>
<dbReference type="PANTHER" id="PTHR24421">
    <property type="entry name" value="NITRATE/NITRITE SENSOR PROTEIN NARX-RELATED"/>
    <property type="match status" value="1"/>
</dbReference>
<evidence type="ECO:0000256" key="1">
    <source>
        <dbReference type="ARBA" id="ARBA00000085"/>
    </source>
</evidence>
<sequence>MKVSWSSPSWQLRLLPGLSITGFIVLTRLLGLLQPLEWKTLDLSLKWRPAEATDPRITLLAITEEDIQTALDYPISDHTLSEFLETVQSYSPRVVGLDIFRDQPVGDGYTALAQTLQSSDNIVGIHKIDPRATVPPPPSLPDSQVGFADALVDQDGFLRRSLLGAADKAGNYQFSFTIQLVSSYLANDGLSVENGMRDPETMRFGSTEIPRFQSNTGGYIRADRGGNQTLINFRAGTQPFEKITYKALMAGQVEATLIQDRLVLIGYTAESVKDFVSSAAIAGVTPSLVPGMDAQAHAVSQILSAVIDGRPFLRGMPDGIEYLLILGSGLGGMILAQWERKPAVHFLVIIVISGVILLVSYGLLLTSWWLPVVPVVAAFLLNAAVLYPFYQAQAQLRSQLNDRQKLINQTYNTIHNGPLQTLAKMISTWPESQPAPDALRPELHTLNRELRDIYDTMRQEILLPTGQLVLTGQQSIDLQMPLDELLREAYQITLERHREFFEPILKIVAFEPLDDQQLSIDQKRNLGRFLEEALINIQKYAHGTTRLTIDCRQKDGNNVIRVLDNGSGLKPSAPKTLGGYGTKQAETLARSLNGTFNRTHHKPKGVCCELHWPIYRPLWQRWLP</sequence>
<feature type="transmembrane region" description="Helical" evidence="6">
    <location>
        <begin position="372"/>
        <end position="390"/>
    </location>
</feature>
<comment type="caution">
    <text evidence="8">The sequence shown here is derived from an EMBL/GenBank/DDBJ whole genome shotgun (WGS) entry which is preliminary data.</text>
</comment>
<keyword evidence="6" id="KW-0472">Membrane</keyword>
<dbReference type="Proteomes" id="UP000481033">
    <property type="component" value="Unassembled WGS sequence"/>
</dbReference>
<dbReference type="GO" id="GO:0000160">
    <property type="term" value="P:phosphorelay signal transduction system"/>
    <property type="evidence" value="ECO:0007669"/>
    <property type="project" value="UniProtKB-KW"/>
</dbReference>
<keyword evidence="6" id="KW-1133">Transmembrane helix</keyword>
<dbReference type="EC" id="2.7.13.3" evidence="2"/>
<evidence type="ECO:0000256" key="2">
    <source>
        <dbReference type="ARBA" id="ARBA00012438"/>
    </source>
</evidence>
<accession>A0A6M0RF47</accession>
<dbReference type="Gene3D" id="3.30.565.10">
    <property type="entry name" value="Histidine kinase-like ATPase, C-terminal domain"/>
    <property type="match status" value="1"/>
</dbReference>
<evidence type="ECO:0000313" key="9">
    <source>
        <dbReference type="Proteomes" id="UP000481033"/>
    </source>
</evidence>
<feature type="transmembrane region" description="Helical" evidence="6">
    <location>
        <begin position="344"/>
        <end position="365"/>
    </location>
</feature>
<organism evidence="8 9">
    <name type="scientific">Adonisia turfae CCMR0081</name>
    <dbReference type="NCBI Taxonomy" id="2292702"/>
    <lineage>
        <taxon>Bacteria</taxon>
        <taxon>Bacillati</taxon>
        <taxon>Cyanobacteriota</taxon>
        <taxon>Adonisia</taxon>
        <taxon>Adonisia turfae</taxon>
    </lineage>
</organism>
<evidence type="ECO:0000256" key="3">
    <source>
        <dbReference type="ARBA" id="ARBA00022679"/>
    </source>
</evidence>
<dbReference type="SMART" id="SM01080">
    <property type="entry name" value="CHASE2"/>
    <property type="match status" value="1"/>
</dbReference>